<name>A0A9Q1KC68_9CARY</name>
<keyword evidence="1" id="KW-0812">Transmembrane</keyword>
<evidence type="ECO:0000313" key="3">
    <source>
        <dbReference type="Proteomes" id="UP001153076"/>
    </source>
</evidence>
<feature type="transmembrane region" description="Helical" evidence="1">
    <location>
        <begin position="68"/>
        <end position="88"/>
    </location>
</feature>
<dbReference type="EMBL" id="JAKOGI010000166">
    <property type="protein sequence ID" value="KAJ8441416.1"/>
    <property type="molecule type" value="Genomic_DNA"/>
</dbReference>
<sequence length="181" mass="21331">MGRGKTMWAKNFYFWDAHIMQTIDMPIVYLIHNYIFWNINAQQNQLTYLFNVHHGGHNFQLNILGTQFTYLFIFTVGYTIASSGILLFTKINSHTYSAFTLRYTISSTRILLYRKVNSHTYLVFTLELTIGIYGIYLQTQFTYPVTVYHGIYNCNFWDTHVSKTIHIHLASISLGIYNYNF</sequence>
<keyword evidence="1" id="KW-0472">Membrane</keyword>
<keyword evidence="1" id="KW-1133">Transmembrane helix</keyword>
<reference evidence="2" key="1">
    <citation type="submission" date="2022-04" db="EMBL/GenBank/DDBJ databases">
        <title>Carnegiea gigantea Genome sequencing and assembly v2.</title>
        <authorList>
            <person name="Copetti D."/>
            <person name="Sanderson M.J."/>
            <person name="Burquez A."/>
            <person name="Wojciechowski M.F."/>
        </authorList>
    </citation>
    <scope>NUCLEOTIDE SEQUENCE</scope>
    <source>
        <strain evidence="2">SGP5-SGP5p</strain>
        <tissue evidence="2">Aerial part</tissue>
    </source>
</reference>
<gene>
    <name evidence="2" type="ORF">Cgig2_023602</name>
</gene>
<dbReference type="AlphaFoldDB" id="A0A9Q1KC68"/>
<comment type="caution">
    <text evidence="2">The sequence shown here is derived from an EMBL/GenBank/DDBJ whole genome shotgun (WGS) entry which is preliminary data.</text>
</comment>
<protein>
    <submittedName>
        <fullName evidence="2">Uncharacterized protein</fullName>
    </submittedName>
</protein>
<dbReference type="Proteomes" id="UP001153076">
    <property type="component" value="Unassembled WGS sequence"/>
</dbReference>
<accession>A0A9Q1KC68</accession>
<organism evidence="2 3">
    <name type="scientific">Carnegiea gigantea</name>
    <dbReference type="NCBI Taxonomy" id="171969"/>
    <lineage>
        <taxon>Eukaryota</taxon>
        <taxon>Viridiplantae</taxon>
        <taxon>Streptophyta</taxon>
        <taxon>Embryophyta</taxon>
        <taxon>Tracheophyta</taxon>
        <taxon>Spermatophyta</taxon>
        <taxon>Magnoliopsida</taxon>
        <taxon>eudicotyledons</taxon>
        <taxon>Gunneridae</taxon>
        <taxon>Pentapetalae</taxon>
        <taxon>Caryophyllales</taxon>
        <taxon>Cactineae</taxon>
        <taxon>Cactaceae</taxon>
        <taxon>Cactoideae</taxon>
        <taxon>Echinocereeae</taxon>
        <taxon>Carnegiea</taxon>
    </lineage>
</organism>
<proteinExistence type="predicted"/>
<feature type="transmembrane region" description="Helical" evidence="1">
    <location>
        <begin position="12"/>
        <end position="31"/>
    </location>
</feature>
<evidence type="ECO:0000256" key="1">
    <source>
        <dbReference type="SAM" id="Phobius"/>
    </source>
</evidence>
<evidence type="ECO:0000313" key="2">
    <source>
        <dbReference type="EMBL" id="KAJ8441416.1"/>
    </source>
</evidence>
<keyword evidence="3" id="KW-1185">Reference proteome</keyword>